<gene>
    <name evidence="11" type="ORF">EVEC_LOCUS11506</name>
</gene>
<feature type="transmembrane region" description="Helical" evidence="9">
    <location>
        <begin position="81"/>
        <end position="108"/>
    </location>
</feature>
<evidence type="ECO:0000256" key="7">
    <source>
        <dbReference type="PROSITE-ProRule" id="PRU00205"/>
    </source>
</evidence>
<dbReference type="PROSITE" id="PS50922">
    <property type="entry name" value="TLC"/>
    <property type="match status" value="1"/>
</dbReference>
<evidence type="ECO:0000256" key="3">
    <source>
        <dbReference type="ARBA" id="ARBA00004991"/>
    </source>
</evidence>
<dbReference type="PANTHER" id="PTHR12560">
    <property type="entry name" value="LONGEVITY ASSURANCE FACTOR 1 LAG1"/>
    <property type="match status" value="1"/>
</dbReference>
<feature type="domain" description="TLC" evidence="10">
    <location>
        <begin position="1"/>
        <end position="160"/>
    </location>
</feature>
<evidence type="ECO:0000256" key="9">
    <source>
        <dbReference type="SAM" id="Phobius"/>
    </source>
</evidence>
<dbReference type="AlphaFoldDB" id="A0A0N4VMW0"/>
<evidence type="ECO:0000313" key="12">
    <source>
        <dbReference type="Proteomes" id="UP000274131"/>
    </source>
</evidence>
<feature type="transmembrane region" description="Helical" evidence="9">
    <location>
        <begin position="128"/>
        <end position="147"/>
    </location>
</feature>
<dbReference type="EMBL" id="UXUI01012188">
    <property type="protein sequence ID" value="VDD96755.1"/>
    <property type="molecule type" value="Genomic_DNA"/>
</dbReference>
<comment type="pathway">
    <text evidence="3">Sphingolipid metabolism.</text>
</comment>
<dbReference type="Pfam" id="PF03798">
    <property type="entry name" value="TRAM_LAG1_CLN8"/>
    <property type="match status" value="1"/>
</dbReference>
<accession>A0A0N4VMW0</accession>
<sequence length="197" mass="22710">MVETGFYYSLLIASSFDVRRSDFFQMVFHHFVTIGLLSISWLINFVRVGTLVLLSHDVSDVTLEFAKLVRYNTKDAKYSNACFVIFVVSWILTRIGYFPFVLIRSALFEAPNLIQPDYSLINIFQVPYAPRFIIILLVCLLSLHLFWTRIIVSIVWKTLKSGEATDVRSDDEDDELDGDDSSDSVRKHGSLKKRKKI</sequence>
<dbReference type="InterPro" id="IPR016439">
    <property type="entry name" value="Lag1/Lac1-like"/>
</dbReference>
<feature type="compositionally biased region" description="Acidic residues" evidence="8">
    <location>
        <begin position="169"/>
        <end position="182"/>
    </location>
</feature>
<keyword evidence="12" id="KW-1185">Reference proteome</keyword>
<evidence type="ECO:0000256" key="6">
    <source>
        <dbReference type="ARBA" id="ARBA00023136"/>
    </source>
</evidence>
<evidence type="ECO:0000313" key="13">
    <source>
        <dbReference type="WBParaSite" id="EVEC_0001229201-mRNA-1"/>
    </source>
</evidence>
<dbReference type="WBParaSite" id="EVEC_0001229201-mRNA-1">
    <property type="protein sequence ID" value="EVEC_0001229201-mRNA-1"/>
    <property type="gene ID" value="EVEC_0001229201"/>
</dbReference>
<name>A0A0N4VMW0_ENTVE</name>
<dbReference type="UniPathway" id="UPA00222"/>
<feature type="region of interest" description="Disordered" evidence="8">
    <location>
        <begin position="164"/>
        <end position="197"/>
    </location>
</feature>
<dbReference type="GO" id="GO:0046513">
    <property type="term" value="P:ceramide biosynthetic process"/>
    <property type="evidence" value="ECO:0007669"/>
    <property type="project" value="InterPro"/>
</dbReference>
<proteinExistence type="predicted"/>
<reference evidence="13" key="1">
    <citation type="submission" date="2017-02" db="UniProtKB">
        <authorList>
            <consortium name="WormBaseParasite"/>
        </authorList>
    </citation>
    <scope>IDENTIFICATION</scope>
</reference>
<evidence type="ECO:0000259" key="10">
    <source>
        <dbReference type="PROSITE" id="PS50922"/>
    </source>
</evidence>
<dbReference type="SMART" id="SM00724">
    <property type="entry name" value="TLC"/>
    <property type="match status" value="1"/>
</dbReference>
<evidence type="ECO:0000256" key="8">
    <source>
        <dbReference type="SAM" id="MobiDB-lite"/>
    </source>
</evidence>
<feature type="compositionally biased region" description="Basic residues" evidence="8">
    <location>
        <begin position="187"/>
        <end position="197"/>
    </location>
</feature>
<dbReference type="GO" id="GO:0050291">
    <property type="term" value="F:sphingosine N-acyltransferase activity"/>
    <property type="evidence" value="ECO:0007669"/>
    <property type="project" value="InterPro"/>
</dbReference>
<keyword evidence="4 7" id="KW-0812">Transmembrane</keyword>
<evidence type="ECO:0000256" key="1">
    <source>
        <dbReference type="ARBA" id="ARBA00004141"/>
    </source>
</evidence>
<reference evidence="11 12" key="2">
    <citation type="submission" date="2018-10" db="EMBL/GenBank/DDBJ databases">
        <authorList>
            <consortium name="Pathogen Informatics"/>
        </authorList>
    </citation>
    <scope>NUCLEOTIDE SEQUENCE [LARGE SCALE GENOMIC DNA]</scope>
</reference>
<dbReference type="InterPro" id="IPR006634">
    <property type="entry name" value="TLC-dom"/>
</dbReference>
<dbReference type="Proteomes" id="UP000274131">
    <property type="component" value="Unassembled WGS sequence"/>
</dbReference>
<protein>
    <submittedName>
        <fullName evidence="13">TLC domain-containing protein</fullName>
    </submittedName>
</protein>
<dbReference type="GO" id="GO:0016020">
    <property type="term" value="C:membrane"/>
    <property type="evidence" value="ECO:0007669"/>
    <property type="project" value="UniProtKB-SubCell"/>
</dbReference>
<dbReference type="STRING" id="51028.A0A0N4VMW0"/>
<evidence type="ECO:0000256" key="2">
    <source>
        <dbReference type="ARBA" id="ARBA00004760"/>
    </source>
</evidence>
<evidence type="ECO:0000256" key="5">
    <source>
        <dbReference type="ARBA" id="ARBA00022989"/>
    </source>
</evidence>
<keyword evidence="5 9" id="KW-1133">Transmembrane helix</keyword>
<dbReference type="PANTHER" id="PTHR12560:SF0">
    <property type="entry name" value="LD18904P"/>
    <property type="match status" value="1"/>
</dbReference>
<dbReference type="OrthoDB" id="537032at2759"/>
<comment type="subcellular location">
    <subcellularLocation>
        <location evidence="1">Membrane</location>
        <topology evidence="1">Multi-pass membrane protein</topology>
    </subcellularLocation>
</comment>
<evidence type="ECO:0000313" key="11">
    <source>
        <dbReference type="EMBL" id="VDD96755.1"/>
    </source>
</evidence>
<feature type="transmembrane region" description="Helical" evidence="9">
    <location>
        <begin position="27"/>
        <end position="46"/>
    </location>
</feature>
<organism evidence="13">
    <name type="scientific">Enterobius vermicularis</name>
    <name type="common">Human pinworm</name>
    <dbReference type="NCBI Taxonomy" id="51028"/>
    <lineage>
        <taxon>Eukaryota</taxon>
        <taxon>Metazoa</taxon>
        <taxon>Ecdysozoa</taxon>
        <taxon>Nematoda</taxon>
        <taxon>Chromadorea</taxon>
        <taxon>Rhabditida</taxon>
        <taxon>Spirurina</taxon>
        <taxon>Oxyuridomorpha</taxon>
        <taxon>Oxyuroidea</taxon>
        <taxon>Oxyuridae</taxon>
        <taxon>Enterobius</taxon>
    </lineage>
</organism>
<comment type="pathway">
    <text evidence="2">Lipid metabolism; sphingolipid metabolism.</text>
</comment>
<evidence type="ECO:0000256" key="4">
    <source>
        <dbReference type="ARBA" id="ARBA00022692"/>
    </source>
</evidence>
<keyword evidence="6 7" id="KW-0472">Membrane</keyword>